<evidence type="ECO:0000313" key="8">
    <source>
        <dbReference type="RefSeq" id="XP_022104356.1"/>
    </source>
</evidence>
<dbReference type="RefSeq" id="XP_022104354.1">
    <property type="nucleotide sequence ID" value="XM_022248662.1"/>
</dbReference>
<dbReference type="OrthoDB" id="45365at2759"/>
<accession>A0A8B7ZFF7</accession>
<dbReference type="Gene3D" id="3.30.710.10">
    <property type="entry name" value="Potassium Channel Kv1.1, Chain A"/>
    <property type="match status" value="1"/>
</dbReference>
<dbReference type="PROSITE" id="PS50097">
    <property type="entry name" value="BTB"/>
    <property type="match status" value="1"/>
</dbReference>
<dbReference type="SMART" id="SM00612">
    <property type="entry name" value="Kelch"/>
    <property type="match status" value="5"/>
</dbReference>
<dbReference type="OMA" id="WHRDGCH"/>
<dbReference type="GeneID" id="110986640"/>
<name>A0A8B7ZFF7_ACAPL</name>
<dbReference type="SUPFAM" id="SSF54695">
    <property type="entry name" value="POZ domain"/>
    <property type="match status" value="1"/>
</dbReference>
<feature type="domain" description="BTB" evidence="3">
    <location>
        <begin position="31"/>
        <end position="98"/>
    </location>
</feature>
<dbReference type="InterPro" id="IPR011043">
    <property type="entry name" value="Gal_Oxase/kelch_b-propeller"/>
</dbReference>
<evidence type="ECO:0000313" key="4">
    <source>
        <dbReference type="Proteomes" id="UP000694845"/>
    </source>
</evidence>
<dbReference type="FunFam" id="1.25.40.420:FF:000001">
    <property type="entry name" value="Kelch-like family member 12"/>
    <property type="match status" value="1"/>
</dbReference>
<organism evidence="4 7">
    <name type="scientific">Acanthaster planci</name>
    <name type="common">Crown-of-thorns starfish</name>
    <dbReference type="NCBI Taxonomy" id="133434"/>
    <lineage>
        <taxon>Eukaryota</taxon>
        <taxon>Metazoa</taxon>
        <taxon>Echinodermata</taxon>
        <taxon>Eleutherozoa</taxon>
        <taxon>Asterozoa</taxon>
        <taxon>Asteroidea</taxon>
        <taxon>Valvatacea</taxon>
        <taxon>Valvatida</taxon>
        <taxon>Acanthasteridae</taxon>
        <taxon>Acanthaster</taxon>
    </lineage>
</organism>
<evidence type="ECO:0000313" key="7">
    <source>
        <dbReference type="RefSeq" id="XP_022104354.1"/>
    </source>
</evidence>
<dbReference type="SUPFAM" id="SSF50965">
    <property type="entry name" value="Galactose oxidase, central domain"/>
    <property type="match status" value="2"/>
</dbReference>
<dbReference type="RefSeq" id="XP_022104352.1">
    <property type="nucleotide sequence ID" value="XM_022248660.1"/>
</dbReference>
<dbReference type="Gene3D" id="1.25.40.420">
    <property type="match status" value="1"/>
</dbReference>
<dbReference type="Proteomes" id="UP000694845">
    <property type="component" value="Unplaced"/>
</dbReference>
<dbReference type="PANTHER" id="PTHR24412">
    <property type="entry name" value="KELCH PROTEIN"/>
    <property type="match status" value="1"/>
</dbReference>
<dbReference type="InterPro" id="IPR000210">
    <property type="entry name" value="BTB/POZ_dom"/>
</dbReference>
<dbReference type="Pfam" id="PF07707">
    <property type="entry name" value="BACK"/>
    <property type="match status" value="1"/>
</dbReference>
<keyword evidence="2" id="KW-0677">Repeat</keyword>
<evidence type="ECO:0000313" key="6">
    <source>
        <dbReference type="RefSeq" id="XP_022104353.1"/>
    </source>
</evidence>
<dbReference type="KEGG" id="aplc:110986640"/>
<keyword evidence="1" id="KW-0880">Kelch repeat</keyword>
<protein>
    <submittedName>
        <fullName evidence="5 6">Kelch-like protein 2</fullName>
    </submittedName>
</protein>
<evidence type="ECO:0000256" key="1">
    <source>
        <dbReference type="ARBA" id="ARBA00022441"/>
    </source>
</evidence>
<dbReference type="Gene3D" id="2.120.10.80">
    <property type="entry name" value="Kelch-type beta propeller"/>
    <property type="match status" value="2"/>
</dbReference>
<sequence>MGEPVIWHRDGCHHSTVLEMLERFRKEGHLCDVTLKIDKHCLQAHRLVLAASSPYFQAMFMGSMQESRLDTIIMKDVDPTALEAMVSYAYTASIKLESNNVESILACASLLQVTSVSSACCQFLASHLGPSNCLGVWRLADLYSFHDLGQQALKYARDHFRQVSVEAEFRSLTGAELETLIACEELAVDCEEQVFQVIVEWAKFDPSQRASQLWPLLKHVAVHLLSPEYLLDQIETEPILLQEGTIMSHLIQLLQVNNKAESSVQIRGHRKKVKVLLAVGGEQEGCSLNSCHIFSDDSDCWSASVPCQSSGQLGDMPIAAMKLGRSAFGIACDGNQVYVAGGLSTSSSSISTVERYSPTANAWQEVATMREGRHGCQACLLNNAGYVFGGHNGSSYSKTMERFCPVSGVCDYVAELPQAKAFMGSVVLGGCIYVIGGTGSNGQNIYHNSVHCYDPVGNRWNTVMPLQECRAYVGAAVVNGCIYAIGGFNGKWLKTVEKYDPAANRWVQVAPMKHERSSFGLCVADGQIYVAGGFDGRRSLSTAVKYDPATDSWTSVTSMPGSWYGMRLAFLNW</sequence>
<dbReference type="PANTHER" id="PTHR24412:SF441">
    <property type="entry name" value="KELCH-LIKE PROTEIN 28"/>
    <property type="match status" value="1"/>
</dbReference>
<dbReference type="SMART" id="SM00225">
    <property type="entry name" value="BTB"/>
    <property type="match status" value="1"/>
</dbReference>
<evidence type="ECO:0000313" key="5">
    <source>
        <dbReference type="RefSeq" id="XP_022104352.1"/>
    </source>
</evidence>
<dbReference type="PIRSF" id="PIRSF037037">
    <property type="entry name" value="Kelch-like_protein_gigaxonin"/>
    <property type="match status" value="1"/>
</dbReference>
<dbReference type="AlphaFoldDB" id="A0A8B7ZFF7"/>
<dbReference type="RefSeq" id="XP_022104356.1">
    <property type="nucleotide sequence ID" value="XM_022248664.1"/>
</dbReference>
<evidence type="ECO:0000256" key="2">
    <source>
        <dbReference type="ARBA" id="ARBA00022737"/>
    </source>
</evidence>
<reference evidence="5 6" key="1">
    <citation type="submission" date="2025-04" db="UniProtKB">
        <authorList>
            <consortium name="RefSeq"/>
        </authorList>
    </citation>
    <scope>IDENTIFICATION</scope>
</reference>
<dbReference type="InterPro" id="IPR017096">
    <property type="entry name" value="BTB-kelch_protein"/>
</dbReference>
<dbReference type="RefSeq" id="XP_022104353.1">
    <property type="nucleotide sequence ID" value="XM_022248661.1"/>
</dbReference>
<dbReference type="Pfam" id="PF00651">
    <property type="entry name" value="BTB"/>
    <property type="match status" value="1"/>
</dbReference>
<proteinExistence type="predicted"/>
<evidence type="ECO:0000259" key="3">
    <source>
        <dbReference type="PROSITE" id="PS50097"/>
    </source>
</evidence>
<dbReference type="Pfam" id="PF24681">
    <property type="entry name" value="Kelch_KLHDC2_KLHL20_DRC7"/>
    <property type="match status" value="1"/>
</dbReference>
<dbReference type="InterPro" id="IPR011333">
    <property type="entry name" value="SKP1/BTB/POZ_sf"/>
</dbReference>
<dbReference type="InterPro" id="IPR015915">
    <property type="entry name" value="Kelch-typ_b-propeller"/>
</dbReference>
<dbReference type="SMART" id="SM00875">
    <property type="entry name" value="BACK"/>
    <property type="match status" value="1"/>
</dbReference>
<keyword evidence="4" id="KW-1185">Reference proteome</keyword>
<dbReference type="InterPro" id="IPR011705">
    <property type="entry name" value="BACK"/>
</dbReference>
<dbReference type="InterPro" id="IPR006652">
    <property type="entry name" value="Kelch_1"/>
</dbReference>
<gene>
    <name evidence="5 6 7 8" type="primary">LOC110986640</name>
</gene>